<reference evidence="2" key="1">
    <citation type="journal article" date="2023" name="Mol. Phylogenet. Evol.">
        <title>Genome-scale phylogeny and comparative genomics of the fungal order Sordariales.</title>
        <authorList>
            <person name="Hensen N."/>
            <person name="Bonometti L."/>
            <person name="Westerberg I."/>
            <person name="Brannstrom I.O."/>
            <person name="Guillou S."/>
            <person name="Cros-Aarteil S."/>
            <person name="Calhoun S."/>
            <person name="Haridas S."/>
            <person name="Kuo A."/>
            <person name="Mondo S."/>
            <person name="Pangilinan J."/>
            <person name="Riley R."/>
            <person name="LaButti K."/>
            <person name="Andreopoulos B."/>
            <person name="Lipzen A."/>
            <person name="Chen C."/>
            <person name="Yan M."/>
            <person name="Daum C."/>
            <person name="Ng V."/>
            <person name="Clum A."/>
            <person name="Steindorff A."/>
            <person name="Ohm R.A."/>
            <person name="Martin F."/>
            <person name="Silar P."/>
            <person name="Natvig D.O."/>
            <person name="Lalanne C."/>
            <person name="Gautier V."/>
            <person name="Ament-Velasquez S.L."/>
            <person name="Kruys A."/>
            <person name="Hutchinson M.I."/>
            <person name="Powell A.J."/>
            <person name="Barry K."/>
            <person name="Miller A.N."/>
            <person name="Grigoriev I.V."/>
            <person name="Debuchy R."/>
            <person name="Gladieux P."/>
            <person name="Hiltunen Thoren M."/>
            <person name="Johannesson H."/>
        </authorList>
    </citation>
    <scope>NUCLEOTIDE SEQUENCE</scope>
    <source>
        <strain evidence="2">CBS 232.78</strain>
    </source>
</reference>
<dbReference type="Pfam" id="PF06985">
    <property type="entry name" value="HET"/>
    <property type="match status" value="1"/>
</dbReference>
<accession>A0AAE0N273</accession>
<feature type="domain" description="Heterokaryon incompatibility" evidence="1">
    <location>
        <begin position="147"/>
        <end position="216"/>
    </location>
</feature>
<sequence length="216" mass="24613">MELGGWWTGLGVEPASPDGNDDGHGLAPGSSYFLLHASQLDGMATEGLRLAVHVLFCAWVAADDRVWSCVDAVSSSAFEQWSDAKAQRLIVRLLKRKHFDELLKFEYADLRRPASQLRLLRVQRYISPFLKLEAELEVHDMDNHPPFKAVSYKWGDKGDLRNIVLNGRKHTFLANVHDILRRCCSPFRSLLWIDTVCINQANIKEKQHQICRMSDV</sequence>
<dbReference type="Proteomes" id="UP001285441">
    <property type="component" value="Unassembled WGS sequence"/>
</dbReference>
<dbReference type="AlphaFoldDB" id="A0AAE0N273"/>
<dbReference type="EMBL" id="JAULSW010000011">
    <property type="protein sequence ID" value="KAK3368007.1"/>
    <property type="molecule type" value="Genomic_DNA"/>
</dbReference>
<dbReference type="PANTHER" id="PTHR24148:SF73">
    <property type="entry name" value="HET DOMAIN PROTEIN (AFU_ORTHOLOGUE AFUA_8G01020)"/>
    <property type="match status" value="1"/>
</dbReference>
<comment type="caution">
    <text evidence="2">The sequence shown here is derived from an EMBL/GenBank/DDBJ whole genome shotgun (WGS) entry which is preliminary data.</text>
</comment>
<reference evidence="2" key="2">
    <citation type="submission" date="2023-06" db="EMBL/GenBank/DDBJ databases">
        <authorList>
            <consortium name="Lawrence Berkeley National Laboratory"/>
            <person name="Haridas S."/>
            <person name="Hensen N."/>
            <person name="Bonometti L."/>
            <person name="Westerberg I."/>
            <person name="Brannstrom I.O."/>
            <person name="Guillou S."/>
            <person name="Cros-Aarteil S."/>
            <person name="Calhoun S."/>
            <person name="Kuo A."/>
            <person name="Mondo S."/>
            <person name="Pangilinan J."/>
            <person name="Riley R."/>
            <person name="LaButti K."/>
            <person name="Andreopoulos B."/>
            <person name="Lipzen A."/>
            <person name="Chen C."/>
            <person name="Yanf M."/>
            <person name="Daum C."/>
            <person name="Ng V."/>
            <person name="Clum A."/>
            <person name="Steindorff A."/>
            <person name="Ohm R."/>
            <person name="Martin F."/>
            <person name="Silar P."/>
            <person name="Natvig D."/>
            <person name="Lalanne C."/>
            <person name="Gautier V."/>
            <person name="Ament-velasquez S.L."/>
            <person name="Kruys A."/>
            <person name="Hutchinson M.I."/>
            <person name="Powell A.J."/>
            <person name="Barry K."/>
            <person name="Miller A.N."/>
            <person name="Grigoriev I.V."/>
            <person name="Debuchy R."/>
            <person name="Gladieux P."/>
            <person name="Thoren M.H."/>
            <person name="Johannesson H."/>
        </authorList>
    </citation>
    <scope>NUCLEOTIDE SEQUENCE</scope>
    <source>
        <strain evidence="2">CBS 232.78</strain>
    </source>
</reference>
<gene>
    <name evidence="2" type="ORF">B0H63DRAFT_88769</name>
</gene>
<proteinExistence type="predicted"/>
<organism evidence="2 3">
    <name type="scientific">Podospora didyma</name>
    <dbReference type="NCBI Taxonomy" id="330526"/>
    <lineage>
        <taxon>Eukaryota</taxon>
        <taxon>Fungi</taxon>
        <taxon>Dikarya</taxon>
        <taxon>Ascomycota</taxon>
        <taxon>Pezizomycotina</taxon>
        <taxon>Sordariomycetes</taxon>
        <taxon>Sordariomycetidae</taxon>
        <taxon>Sordariales</taxon>
        <taxon>Podosporaceae</taxon>
        <taxon>Podospora</taxon>
    </lineage>
</organism>
<evidence type="ECO:0000259" key="1">
    <source>
        <dbReference type="Pfam" id="PF06985"/>
    </source>
</evidence>
<dbReference type="InterPro" id="IPR052895">
    <property type="entry name" value="HetReg/Transcr_Mod"/>
</dbReference>
<evidence type="ECO:0000313" key="3">
    <source>
        <dbReference type="Proteomes" id="UP001285441"/>
    </source>
</evidence>
<protein>
    <recommendedName>
        <fullName evidence="1">Heterokaryon incompatibility domain-containing protein</fullName>
    </recommendedName>
</protein>
<dbReference type="PANTHER" id="PTHR24148">
    <property type="entry name" value="ANKYRIN REPEAT DOMAIN-CONTAINING PROTEIN 39 HOMOLOG-RELATED"/>
    <property type="match status" value="1"/>
</dbReference>
<evidence type="ECO:0000313" key="2">
    <source>
        <dbReference type="EMBL" id="KAK3368007.1"/>
    </source>
</evidence>
<keyword evidence="3" id="KW-1185">Reference proteome</keyword>
<name>A0AAE0N273_9PEZI</name>
<dbReference type="InterPro" id="IPR010730">
    <property type="entry name" value="HET"/>
</dbReference>